<dbReference type="OMA" id="HACRTIS"/>
<dbReference type="RefSeq" id="XP_018274312.1">
    <property type="nucleotide sequence ID" value="XM_018418807.1"/>
</dbReference>
<evidence type="ECO:0000313" key="6">
    <source>
        <dbReference type="Proteomes" id="UP000053890"/>
    </source>
</evidence>
<proteinExistence type="inferred from homology"/>
<keyword evidence="6" id="KW-1185">Reference proteome</keyword>
<dbReference type="EMBL" id="KQ474073">
    <property type="protein sequence ID" value="KPV78263.1"/>
    <property type="molecule type" value="Genomic_DNA"/>
</dbReference>
<name>A0A194SC03_RHOGW</name>
<dbReference type="GO" id="GO:0005634">
    <property type="term" value="C:nucleus"/>
    <property type="evidence" value="ECO:0007669"/>
    <property type="project" value="TreeGrafter"/>
</dbReference>
<dbReference type="InterPro" id="IPR036291">
    <property type="entry name" value="NAD(P)-bd_dom_sf"/>
</dbReference>
<dbReference type="InterPro" id="IPR051164">
    <property type="entry name" value="NmrA-like_oxidored"/>
</dbReference>
<protein>
    <recommendedName>
        <fullName evidence="4">NmrA-like domain-containing protein</fullName>
    </recommendedName>
</protein>
<evidence type="ECO:0000256" key="2">
    <source>
        <dbReference type="ARBA" id="ARBA00022857"/>
    </source>
</evidence>
<dbReference type="PANTHER" id="PTHR42748">
    <property type="entry name" value="NITROGEN METABOLITE REPRESSION PROTEIN NMRA FAMILY MEMBER"/>
    <property type="match status" value="1"/>
</dbReference>
<organism evidence="5 6">
    <name type="scientific">Rhodotorula graminis (strain WP1)</name>
    <dbReference type="NCBI Taxonomy" id="578459"/>
    <lineage>
        <taxon>Eukaryota</taxon>
        <taxon>Fungi</taxon>
        <taxon>Dikarya</taxon>
        <taxon>Basidiomycota</taxon>
        <taxon>Pucciniomycotina</taxon>
        <taxon>Microbotryomycetes</taxon>
        <taxon>Sporidiobolales</taxon>
        <taxon>Sporidiobolaceae</taxon>
        <taxon>Rhodotorula</taxon>
    </lineage>
</organism>
<feature type="domain" description="NmrA-like" evidence="4">
    <location>
        <begin position="11"/>
        <end position="310"/>
    </location>
</feature>
<reference evidence="5 6" key="1">
    <citation type="journal article" date="2015" name="Front. Microbiol.">
        <title>Genome sequence of the plant growth promoting endophytic yeast Rhodotorula graminis WP1.</title>
        <authorList>
            <person name="Firrincieli A."/>
            <person name="Otillar R."/>
            <person name="Salamov A."/>
            <person name="Schmutz J."/>
            <person name="Khan Z."/>
            <person name="Redman R.S."/>
            <person name="Fleck N.D."/>
            <person name="Lindquist E."/>
            <person name="Grigoriev I.V."/>
            <person name="Doty S.L."/>
        </authorList>
    </citation>
    <scope>NUCLEOTIDE SEQUENCE [LARGE SCALE GENOMIC DNA]</scope>
    <source>
        <strain evidence="5 6">WP1</strain>
    </source>
</reference>
<dbReference type="InterPro" id="IPR008030">
    <property type="entry name" value="NmrA-like"/>
</dbReference>
<dbReference type="GO" id="GO:0016491">
    <property type="term" value="F:oxidoreductase activity"/>
    <property type="evidence" value="ECO:0007669"/>
    <property type="project" value="UniProtKB-KW"/>
</dbReference>
<dbReference type="Gene3D" id="3.90.25.10">
    <property type="entry name" value="UDP-galactose 4-epimerase, domain 1"/>
    <property type="match status" value="1"/>
</dbReference>
<dbReference type="OrthoDB" id="300709at2759"/>
<evidence type="ECO:0000313" key="5">
    <source>
        <dbReference type="EMBL" id="KPV78263.1"/>
    </source>
</evidence>
<dbReference type="AlphaFoldDB" id="A0A194SC03"/>
<comment type="similarity">
    <text evidence="1">Belongs to the NmrA-type oxidoreductase family.</text>
</comment>
<dbReference type="STRING" id="578459.A0A194SC03"/>
<evidence type="ECO:0000256" key="1">
    <source>
        <dbReference type="ARBA" id="ARBA00006328"/>
    </source>
</evidence>
<accession>A0A194SC03</accession>
<dbReference type="Gene3D" id="3.40.50.720">
    <property type="entry name" value="NAD(P)-binding Rossmann-like Domain"/>
    <property type="match status" value="1"/>
</dbReference>
<dbReference type="SUPFAM" id="SSF51735">
    <property type="entry name" value="NAD(P)-binding Rossmann-fold domains"/>
    <property type="match status" value="1"/>
</dbReference>
<dbReference type="PANTHER" id="PTHR42748:SF30">
    <property type="entry name" value="NMRA-LIKE DOMAIN-CONTAINING PROTEIN"/>
    <property type="match status" value="1"/>
</dbReference>
<keyword evidence="3" id="KW-0560">Oxidoreductase</keyword>
<dbReference type="Proteomes" id="UP000053890">
    <property type="component" value="Unassembled WGS sequence"/>
</dbReference>
<gene>
    <name evidence="5" type="ORF">RHOBADRAFT_65887</name>
</gene>
<keyword evidence="2" id="KW-0521">NADP</keyword>
<sequence>MTISQDSSAPLVAIVGATGNQGGSVLRFLAESDRPYRLRALTRDASKPGAQKLAEQGVEVVSVTLSADNLEGAKRAFDGADIAFGVTNFWEHVDKDREVAEGKTLVDAALAAGVRLYIYSSLPSFDKASNGKYKNVHHFEGKALVDDYARSKVSKSFKYVAVQAGFYDTNMLPGPLVRKAADGKWRMRTLIEPDTILPSIDISEYGLWVRAVIENPEVQDDGRPVCAVSEDISLTALLDTLRKHVKVPIEYEVVSAAEMRAEQPDGTPEHIKDDLEDNLTAINEISFFSGQDADWVLPYLARKRTTFDEWCAKTDLSGYAA</sequence>
<dbReference type="GeneID" id="28979254"/>
<evidence type="ECO:0000259" key="4">
    <source>
        <dbReference type="Pfam" id="PF05368"/>
    </source>
</evidence>
<dbReference type="Pfam" id="PF05368">
    <property type="entry name" value="NmrA"/>
    <property type="match status" value="1"/>
</dbReference>
<evidence type="ECO:0000256" key="3">
    <source>
        <dbReference type="ARBA" id="ARBA00023002"/>
    </source>
</evidence>